<gene>
    <name evidence="2" type="ORF">TTHERM_00277320</name>
</gene>
<feature type="transmembrane region" description="Helical" evidence="1">
    <location>
        <begin position="12"/>
        <end position="32"/>
    </location>
</feature>
<proteinExistence type="predicted"/>
<evidence type="ECO:0000313" key="3">
    <source>
        <dbReference type="Proteomes" id="UP000009168"/>
    </source>
</evidence>
<dbReference type="RefSeq" id="XP_001018092.2">
    <property type="nucleotide sequence ID" value="XM_001018092.2"/>
</dbReference>
<reference evidence="3" key="1">
    <citation type="journal article" date="2006" name="PLoS Biol.">
        <title>Macronuclear genome sequence of the ciliate Tetrahymena thermophila, a model eukaryote.</title>
        <authorList>
            <person name="Eisen J.A."/>
            <person name="Coyne R.S."/>
            <person name="Wu M."/>
            <person name="Wu D."/>
            <person name="Thiagarajan M."/>
            <person name="Wortman J.R."/>
            <person name="Badger J.H."/>
            <person name="Ren Q."/>
            <person name="Amedeo P."/>
            <person name="Jones K.M."/>
            <person name="Tallon L.J."/>
            <person name="Delcher A.L."/>
            <person name="Salzberg S.L."/>
            <person name="Silva J.C."/>
            <person name="Haas B.J."/>
            <person name="Majoros W.H."/>
            <person name="Farzad M."/>
            <person name="Carlton J.M."/>
            <person name="Smith R.K. Jr."/>
            <person name="Garg J."/>
            <person name="Pearlman R.E."/>
            <person name="Karrer K.M."/>
            <person name="Sun L."/>
            <person name="Manning G."/>
            <person name="Elde N.C."/>
            <person name="Turkewitz A.P."/>
            <person name="Asai D.J."/>
            <person name="Wilkes D.E."/>
            <person name="Wang Y."/>
            <person name="Cai H."/>
            <person name="Collins K."/>
            <person name="Stewart B.A."/>
            <person name="Lee S.R."/>
            <person name="Wilamowska K."/>
            <person name="Weinberg Z."/>
            <person name="Ruzzo W.L."/>
            <person name="Wloga D."/>
            <person name="Gaertig J."/>
            <person name="Frankel J."/>
            <person name="Tsao C.-C."/>
            <person name="Gorovsky M.A."/>
            <person name="Keeling P.J."/>
            <person name="Waller R.F."/>
            <person name="Patron N.J."/>
            <person name="Cherry J.M."/>
            <person name="Stover N.A."/>
            <person name="Krieger C.J."/>
            <person name="del Toro C."/>
            <person name="Ryder H.F."/>
            <person name="Williamson S.C."/>
            <person name="Barbeau R.A."/>
            <person name="Hamilton E.P."/>
            <person name="Orias E."/>
        </authorList>
    </citation>
    <scope>NUCLEOTIDE SEQUENCE [LARGE SCALE GENOMIC DNA]</scope>
    <source>
        <strain evidence="3">SB210</strain>
    </source>
</reference>
<name>I7MEV0_TETTS</name>
<feature type="transmembrane region" description="Helical" evidence="1">
    <location>
        <begin position="38"/>
        <end position="58"/>
    </location>
</feature>
<feature type="transmembrane region" description="Helical" evidence="1">
    <location>
        <begin position="261"/>
        <end position="284"/>
    </location>
</feature>
<protein>
    <submittedName>
        <fullName evidence="2">Transmembrane protein, putative</fullName>
    </submittedName>
</protein>
<accession>I7MEV0</accession>
<keyword evidence="1" id="KW-1133">Transmembrane helix</keyword>
<keyword evidence="1 2" id="KW-0812">Transmembrane</keyword>
<dbReference type="EMBL" id="GG662656">
    <property type="protein sequence ID" value="EAR97847.2"/>
    <property type="molecule type" value="Genomic_DNA"/>
</dbReference>
<feature type="transmembrane region" description="Helical" evidence="1">
    <location>
        <begin position="70"/>
        <end position="92"/>
    </location>
</feature>
<dbReference type="Proteomes" id="UP000009168">
    <property type="component" value="Unassembled WGS sequence"/>
</dbReference>
<evidence type="ECO:0000256" key="1">
    <source>
        <dbReference type="SAM" id="Phobius"/>
    </source>
</evidence>
<dbReference type="GeneID" id="7829867"/>
<dbReference type="AlphaFoldDB" id="I7MEV0"/>
<dbReference type="InParanoid" id="I7MEV0"/>
<evidence type="ECO:0000313" key="2">
    <source>
        <dbReference type="EMBL" id="EAR97847.2"/>
    </source>
</evidence>
<organism evidence="2 3">
    <name type="scientific">Tetrahymena thermophila (strain SB210)</name>
    <dbReference type="NCBI Taxonomy" id="312017"/>
    <lineage>
        <taxon>Eukaryota</taxon>
        <taxon>Sar</taxon>
        <taxon>Alveolata</taxon>
        <taxon>Ciliophora</taxon>
        <taxon>Intramacronucleata</taxon>
        <taxon>Oligohymenophorea</taxon>
        <taxon>Hymenostomatida</taxon>
        <taxon>Tetrahymenina</taxon>
        <taxon>Tetrahymenidae</taxon>
        <taxon>Tetrahymena</taxon>
    </lineage>
</organism>
<dbReference type="KEGG" id="tet:TTHERM_00277320"/>
<sequence>MSLLNTKFEIKFTANIIFVLQLYIIFITIFYLNDYPVLEMIYCLPIIAFFQFIQYLLFWCPYENCLTSFLTINISCFVISLGLFLGIFLGIFNQTLQYQFEEIQECSVVGKFSTYYDEFPPLSSEKYSILYIDFQMDGQKFLGYGCLSSQSQGTTSTTIQQHNPLTFLHYGENHCDQGQCSTPYKFSQVKLPSWMCLPFDTNYEDLVKTKNCYVHFFNSRIEKGQPKNQAYLNSKSRVNVRDLEQFALISFKRLNAPFSQYFAFLVFTFCPFISSTNVLFIGLIGQLEKYIKSITNQVKTQNNINVFNEIEMV</sequence>
<dbReference type="OrthoDB" id="296669at2759"/>
<keyword evidence="1" id="KW-0472">Membrane</keyword>
<keyword evidence="3" id="KW-1185">Reference proteome</keyword>